<feature type="domain" description="MacB-like periplasmic core" evidence="8">
    <location>
        <begin position="21"/>
        <end position="240"/>
    </location>
</feature>
<feature type="domain" description="MacB-like periplasmic core" evidence="8">
    <location>
        <begin position="435"/>
        <end position="641"/>
    </location>
</feature>
<organism evidence="9 10">
    <name type="scientific">Sphingobacterium arenae</name>
    <dbReference type="NCBI Taxonomy" id="1280598"/>
    <lineage>
        <taxon>Bacteria</taxon>
        <taxon>Pseudomonadati</taxon>
        <taxon>Bacteroidota</taxon>
        <taxon>Sphingobacteriia</taxon>
        <taxon>Sphingobacteriales</taxon>
        <taxon>Sphingobacteriaceae</taxon>
        <taxon>Sphingobacterium</taxon>
    </lineage>
</organism>
<comment type="caution">
    <text evidence="9">The sequence shown here is derived from an EMBL/GenBank/DDBJ whole genome shotgun (WGS) entry which is preliminary data.</text>
</comment>
<evidence type="ECO:0000256" key="6">
    <source>
        <dbReference type="SAM" id="Phobius"/>
    </source>
</evidence>
<dbReference type="InterPro" id="IPR003838">
    <property type="entry name" value="ABC3_permease_C"/>
</dbReference>
<evidence type="ECO:0000256" key="1">
    <source>
        <dbReference type="ARBA" id="ARBA00004651"/>
    </source>
</evidence>
<evidence type="ECO:0000313" key="9">
    <source>
        <dbReference type="EMBL" id="MBD1427210.1"/>
    </source>
</evidence>
<evidence type="ECO:0000256" key="3">
    <source>
        <dbReference type="ARBA" id="ARBA00022692"/>
    </source>
</evidence>
<feature type="transmembrane region" description="Helical" evidence="6">
    <location>
        <begin position="768"/>
        <end position="790"/>
    </location>
</feature>
<feature type="transmembrane region" description="Helical" evidence="6">
    <location>
        <begin position="375"/>
        <end position="395"/>
    </location>
</feature>
<keyword evidence="5 6" id="KW-0472">Membrane</keyword>
<name>A0ABR7Y7B8_9SPHI</name>
<dbReference type="RefSeq" id="WP_190310354.1">
    <property type="nucleotide sequence ID" value="NZ_JACNYK010000005.1"/>
</dbReference>
<dbReference type="PANTHER" id="PTHR30572">
    <property type="entry name" value="MEMBRANE COMPONENT OF TRANSPORTER-RELATED"/>
    <property type="match status" value="1"/>
</dbReference>
<dbReference type="Pfam" id="PF12704">
    <property type="entry name" value="MacB_PCD"/>
    <property type="match status" value="2"/>
</dbReference>
<evidence type="ECO:0000256" key="5">
    <source>
        <dbReference type="ARBA" id="ARBA00023136"/>
    </source>
</evidence>
<feature type="domain" description="ABC3 transporter permease C-terminal" evidence="7">
    <location>
        <begin position="682"/>
        <end position="790"/>
    </location>
</feature>
<feature type="transmembrane region" description="Helical" evidence="6">
    <location>
        <begin position="730"/>
        <end position="748"/>
    </location>
</feature>
<feature type="transmembrane region" description="Helical" evidence="6">
    <location>
        <begin position="20"/>
        <end position="42"/>
    </location>
</feature>
<dbReference type="EMBL" id="JACNYK010000005">
    <property type="protein sequence ID" value="MBD1427210.1"/>
    <property type="molecule type" value="Genomic_DNA"/>
</dbReference>
<feature type="transmembrane region" description="Helical" evidence="6">
    <location>
        <begin position="425"/>
        <end position="444"/>
    </location>
</feature>
<keyword evidence="3 6" id="KW-0812">Transmembrane</keyword>
<comment type="subcellular location">
    <subcellularLocation>
        <location evidence="1">Cell membrane</location>
        <topology evidence="1">Multi-pass membrane protein</topology>
    </subcellularLocation>
</comment>
<evidence type="ECO:0000313" key="10">
    <source>
        <dbReference type="Proteomes" id="UP000606494"/>
    </source>
</evidence>
<dbReference type="PANTHER" id="PTHR30572:SF18">
    <property type="entry name" value="ABC-TYPE MACROLIDE FAMILY EXPORT SYSTEM PERMEASE COMPONENT 2"/>
    <property type="match status" value="1"/>
</dbReference>
<dbReference type="Pfam" id="PF02687">
    <property type="entry name" value="FtsX"/>
    <property type="match status" value="2"/>
</dbReference>
<keyword evidence="2" id="KW-1003">Cell membrane</keyword>
<accession>A0ABR7Y7B8</accession>
<proteinExistence type="predicted"/>
<sequence>MIKNHIKTAWRNIRKRKFHAIINIIGLVSSMAFVLLIAAYVWQTYQVNSGLRHQDRQYLLQSEYKKTGIGLELTTVGALPKALREEYPHLVANYYRIDGLTCIISNGTVVHEESVSLGDSTLLDMFGFELYAGNPSTALTAPFSVVLTEPAAMKYFGKKEVLGENLTIRNFAGEKQDFIVTGVLKPTVQNSVMELNAALSSSIFLPMASEQYFGRNVDNWNNLWIAGFIELQENVRPEQLTIPIQDLLKQHADEQVAANLMPQLKPLSSYYLDDNKGAIRQLTHVLVLIAGFLLFMAVVNFINFTVSQSFTRLKEIGVRKMMGSNRFQLILQLTTEYMLLVWIAGLGALGLYPVLAPLFESIMLTTLPGISTLPASFFLYFVLAVLFLGMLSGLYPAMKLSQNHLLESLKNQLTNIQQKHLIRRILLFTQFTVTIVVLIAAVVISRQVDIFMKGDLGYDKDFLLTVQAPRDWSETGLHKMEMIRDELRGLPHVENISLSYGIPGAFADGIQQVKKIGSQDEVDALMITSDPYFSDAYNIPLLAGQFFNDPEEPTTDNSKLVVNDKAAKALGYPTAAEAIGQQVSLFNGRFTGTISGVTEDFYANSMHSISPPVIWFSVKNNNQYRFLSIRLKAGSTIDALNTLERKWKQLMPEAPFEFRFMDDTIKNMYTVELQLQRAAQVATVISVIIIALGLIGLTALAINLRLKEVGIRKVLGASLRQIIMLFSKEFYITFFFAVLVGCPVVYIVMNKWLANYASRIELNMSMFIVPLMGLILLLFFITGAIIVSAVKANPVDSLRDE</sequence>
<evidence type="ECO:0000259" key="8">
    <source>
        <dbReference type="Pfam" id="PF12704"/>
    </source>
</evidence>
<evidence type="ECO:0000259" key="7">
    <source>
        <dbReference type="Pfam" id="PF02687"/>
    </source>
</evidence>
<dbReference type="InterPro" id="IPR050250">
    <property type="entry name" value="Macrolide_Exporter_MacB"/>
</dbReference>
<protein>
    <submittedName>
        <fullName evidence="9">ABC transporter permease</fullName>
    </submittedName>
</protein>
<dbReference type="InterPro" id="IPR025857">
    <property type="entry name" value="MacB_PCD"/>
</dbReference>
<feature type="transmembrane region" description="Helical" evidence="6">
    <location>
        <begin position="327"/>
        <end position="355"/>
    </location>
</feature>
<reference evidence="9 10" key="1">
    <citation type="submission" date="2020-08" db="EMBL/GenBank/DDBJ databases">
        <title>Sphingobacterium sp. DN00404 isolated from aquaculture water.</title>
        <authorList>
            <person name="Zhang M."/>
        </authorList>
    </citation>
    <scope>NUCLEOTIDE SEQUENCE [LARGE SCALE GENOMIC DNA]</scope>
    <source>
        <strain evidence="9 10">KCTC 32294</strain>
    </source>
</reference>
<dbReference type="Proteomes" id="UP000606494">
    <property type="component" value="Unassembled WGS sequence"/>
</dbReference>
<keyword evidence="10" id="KW-1185">Reference proteome</keyword>
<keyword evidence="4 6" id="KW-1133">Transmembrane helix</keyword>
<feature type="domain" description="ABC3 transporter permease C-terminal" evidence="7">
    <location>
        <begin position="288"/>
        <end position="402"/>
    </location>
</feature>
<evidence type="ECO:0000256" key="2">
    <source>
        <dbReference type="ARBA" id="ARBA00022475"/>
    </source>
</evidence>
<evidence type="ECO:0000256" key="4">
    <source>
        <dbReference type="ARBA" id="ARBA00022989"/>
    </source>
</evidence>
<feature type="transmembrane region" description="Helical" evidence="6">
    <location>
        <begin position="285"/>
        <end position="306"/>
    </location>
</feature>
<gene>
    <name evidence="9" type="ORF">H8B17_16635</name>
</gene>
<feature type="transmembrane region" description="Helical" evidence="6">
    <location>
        <begin position="681"/>
        <end position="704"/>
    </location>
</feature>